<dbReference type="Gene3D" id="1.25.40.10">
    <property type="entry name" value="Tetratricopeptide repeat domain"/>
    <property type="match status" value="3"/>
</dbReference>
<feature type="repeat" description="TPR" evidence="4">
    <location>
        <begin position="413"/>
        <end position="446"/>
    </location>
</feature>
<dbReference type="GO" id="GO:0000160">
    <property type="term" value="P:phosphorelay signal transduction system"/>
    <property type="evidence" value="ECO:0007669"/>
    <property type="project" value="InterPro"/>
</dbReference>
<keyword evidence="3" id="KW-0597">Phosphoprotein</keyword>
<dbReference type="SUPFAM" id="SSF52172">
    <property type="entry name" value="CheY-like"/>
    <property type="match status" value="1"/>
</dbReference>
<evidence type="ECO:0000259" key="5">
    <source>
        <dbReference type="PROSITE" id="PS50110"/>
    </source>
</evidence>
<evidence type="ECO:0000256" key="1">
    <source>
        <dbReference type="ARBA" id="ARBA00022737"/>
    </source>
</evidence>
<dbReference type="CDD" id="cd00156">
    <property type="entry name" value="REC"/>
    <property type="match status" value="1"/>
</dbReference>
<dbReference type="Pfam" id="PF00515">
    <property type="entry name" value="TPR_1"/>
    <property type="match status" value="1"/>
</dbReference>
<comment type="caution">
    <text evidence="6">The sequence shown here is derived from an EMBL/GenBank/DDBJ whole genome shotgun (WGS) entry which is preliminary data.</text>
</comment>
<gene>
    <name evidence="6" type="ORF">GCL60_04955</name>
</gene>
<dbReference type="Gene3D" id="3.40.50.2300">
    <property type="match status" value="1"/>
</dbReference>
<dbReference type="Proteomes" id="UP000437748">
    <property type="component" value="Unassembled WGS sequence"/>
</dbReference>
<evidence type="ECO:0000256" key="4">
    <source>
        <dbReference type="PROSITE-ProRule" id="PRU00339"/>
    </source>
</evidence>
<keyword evidence="2 4" id="KW-0802">TPR repeat</keyword>
<dbReference type="SUPFAM" id="SSF48452">
    <property type="entry name" value="TPR-like"/>
    <property type="match status" value="2"/>
</dbReference>
<dbReference type="SMART" id="SM00448">
    <property type="entry name" value="REC"/>
    <property type="match status" value="1"/>
</dbReference>
<evidence type="ECO:0000313" key="7">
    <source>
        <dbReference type="Proteomes" id="UP000437748"/>
    </source>
</evidence>
<dbReference type="Pfam" id="PF00072">
    <property type="entry name" value="Response_reg"/>
    <property type="match status" value="1"/>
</dbReference>
<organism evidence="6 7">
    <name type="scientific">Silvanigrella paludirubra</name>
    <dbReference type="NCBI Taxonomy" id="2499159"/>
    <lineage>
        <taxon>Bacteria</taxon>
        <taxon>Pseudomonadati</taxon>
        <taxon>Bdellovibrionota</taxon>
        <taxon>Oligoflexia</taxon>
        <taxon>Silvanigrellales</taxon>
        <taxon>Silvanigrellaceae</taxon>
        <taxon>Silvanigrella</taxon>
    </lineage>
</organism>
<keyword evidence="1" id="KW-0677">Repeat</keyword>
<feature type="repeat" description="TPR" evidence="4">
    <location>
        <begin position="447"/>
        <end position="480"/>
    </location>
</feature>
<dbReference type="InterPro" id="IPR051012">
    <property type="entry name" value="CellSynth/LPSAsmb/PSIAsmb"/>
</dbReference>
<name>A0A6N6VTF2_9BACT</name>
<dbReference type="InterPro" id="IPR019734">
    <property type="entry name" value="TPR_rpt"/>
</dbReference>
<dbReference type="InterPro" id="IPR001789">
    <property type="entry name" value="Sig_transdc_resp-reg_receiver"/>
</dbReference>
<feature type="modified residue" description="4-aspartylphosphate" evidence="3">
    <location>
        <position position="61"/>
    </location>
</feature>
<dbReference type="EMBL" id="WFLM01000002">
    <property type="protein sequence ID" value="KAB8039610.1"/>
    <property type="molecule type" value="Genomic_DNA"/>
</dbReference>
<evidence type="ECO:0000256" key="2">
    <source>
        <dbReference type="ARBA" id="ARBA00022803"/>
    </source>
</evidence>
<dbReference type="SMART" id="SM00028">
    <property type="entry name" value="TPR"/>
    <property type="match status" value="7"/>
</dbReference>
<keyword evidence="7" id="KW-1185">Reference proteome</keyword>
<feature type="domain" description="Response regulatory" evidence="5">
    <location>
        <begin position="11"/>
        <end position="128"/>
    </location>
</feature>
<dbReference type="PROSITE" id="PS50110">
    <property type="entry name" value="RESPONSE_REGULATORY"/>
    <property type="match status" value="1"/>
</dbReference>
<sequence length="510" mass="57818">MMADAKSEHLRVVVIDDQLNMRKALYRIFDKTGRYEVEDFGNAKEAIAWLKTHGVDIVITDIYMPLGDGFEVLAYIRGRAMQNDIPVLFISGEATKEDIVRSVDLGVSDYILKPFEPHDIVQKAEVIIEKYRNPPENIKKLRNAESLFFNEKYAEAKAEFEKIHAQNKPTARSLIGLAQTEAKLGNISEAMVHVNQAIENNSMYYPAYSAGADILISNKKRTEAIPFLAKELKINGKQIHRRMVLADIYIENSKTPGYYDKALEQMKLALQDDPTDETLLLRFAEIMWGSGNKEKAIHYCMKARRQNPESTKSLMQLANMYIQDGHPIKAINLFSDILNKNANQFDVYLCRAKVFEKMNENEKAIADLSKIPKTIVDLRLEVLKSKGRVYAKMGKIPDAIAACEEVANMEPTADNLARVGLLFIRLKNYRSALGWYEQSTLMDPDHSKYVYNLGCCYEALKDKKKAIECYERSLYLDPNGKETIVALSRIKGTPVPKAKAPVKSMPPKAS</sequence>
<evidence type="ECO:0000313" key="6">
    <source>
        <dbReference type="EMBL" id="KAB8039610.1"/>
    </source>
</evidence>
<dbReference type="PANTHER" id="PTHR45586:SF1">
    <property type="entry name" value="LIPOPOLYSACCHARIDE ASSEMBLY PROTEIN B"/>
    <property type="match status" value="1"/>
</dbReference>
<protein>
    <submittedName>
        <fullName evidence="6">Tetratricopeptide repeat protein</fullName>
    </submittedName>
</protein>
<proteinExistence type="predicted"/>
<accession>A0A6N6VTF2</accession>
<dbReference type="PANTHER" id="PTHR45586">
    <property type="entry name" value="TPR REPEAT-CONTAINING PROTEIN PA4667"/>
    <property type="match status" value="1"/>
</dbReference>
<reference evidence="6 7" key="1">
    <citation type="submission" date="2019-10" db="EMBL/GenBank/DDBJ databases">
        <title>New species of Slilvanegrellaceae.</title>
        <authorList>
            <person name="Pitt A."/>
            <person name="Hahn M.W."/>
        </authorList>
    </citation>
    <scope>NUCLEOTIDE SEQUENCE [LARGE SCALE GENOMIC DNA]</scope>
    <source>
        <strain evidence="6 7">SP-Ram-0.45-NSY-1</strain>
    </source>
</reference>
<dbReference type="AlphaFoldDB" id="A0A6N6VTF2"/>
<evidence type="ECO:0000256" key="3">
    <source>
        <dbReference type="PROSITE-ProRule" id="PRU00169"/>
    </source>
</evidence>
<dbReference type="InterPro" id="IPR011990">
    <property type="entry name" value="TPR-like_helical_dom_sf"/>
</dbReference>
<dbReference type="InterPro" id="IPR011006">
    <property type="entry name" value="CheY-like_superfamily"/>
</dbReference>
<dbReference type="PROSITE" id="PS50005">
    <property type="entry name" value="TPR"/>
    <property type="match status" value="2"/>
</dbReference>